<dbReference type="GO" id="GO:0050660">
    <property type="term" value="F:flavin adenine dinucleotide binding"/>
    <property type="evidence" value="ECO:0007669"/>
    <property type="project" value="InterPro"/>
</dbReference>
<keyword evidence="1" id="KW-0285">Flavoprotein</keyword>
<dbReference type="RefSeq" id="WP_196099009.1">
    <property type="nucleotide sequence ID" value="NZ_CP064939.1"/>
</dbReference>
<gene>
    <name evidence="5" type="ORF">IZT61_21305</name>
</gene>
<dbReference type="SUPFAM" id="SSF51905">
    <property type="entry name" value="FAD/NAD(P)-binding domain"/>
    <property type="match status" value="1"/>
</dbReference>
<dbReference type="InterPro" id="IPR003953">
    <property type="entry name" value="FAD-dep_OxRdtase_2_FAD-bd"/>
</dbReference>
<dbReference type="KEGG" id="pex:IZT61_21305"/>
<dbReference type="PRINTS" id="PR00420">
    <property type="entry name" value="RNGMNOXGNASE"/>
</dbReference>
<dbReference type="EMBL" id="CP064939">
    <property type="protein sequence ID" value="QPH39543.1"/>
    <property type="molecule type" value="Genomic_DNA"/>
</dbReference>
<name>A0A7S9PYK7_9SPHI</name>
<dbReference type="InterPro" id="IPR013698">
    <property type="entry name" value="Squalene_epoxidase"/>
</dbReference>
<dbReference type="AlphaFoldDB" id="A0A7S9PYK7"/>
<feature type="domain" description="Squalene epoxidase" evidence="4">
    <location>
        <begin position="266"/>
        <end position="304"/>
    </location>
</feature>
<protein>
    <submittedName>
        <fullName evidence="5">NAD(P)/FAD-dependent oxidoreductase</fullName>
    </submittedName>
</protein>
<dbReference type="InterPro" id="IPR050407">
    <property type="entry name" value="Geranylgeranyl_reductase"/>
</dbReference>
<feature type="domain" description="FAD-dependent oxidoreductase 2 FAD-binding" evidence="3">
    <location>
        <begin position="7"/>
        <end position="38"/>
    </location>
</feature>
<dbReference type="Gene3D" id="3.50.50.60">
    <property type="entry name" value="FAD/NAD(P)-binding domain"/>
    <property type="match status" value="1"/>
</dbReference>
<dbReference type="GO" id="GO:0016020">
    <property type="term" value="C:membrane"/>
    <property type="evidence" value="ECO:0007669"/>
    <property type="project" value="InterPro"/>
</dbReference>
<evidence type="ECO:0000259" key="3">
    <source>
        <dbReference type="Pfam" id="PF00890"/>
    </source>
</evidence>
<evidence type="ECO:0000313" key="5">
    <source>
        <dbReference type="EMBL" id="QPH39543.1"/>
    </source>
</evidence>
<dbReference type="InterPro" id="IPR036188">
    <property type="entry name" value="FAD/NAD-bd_sf"/>
</dbReference>
<dbReference type="Pfam" id="PF08491">
    <property type="entry name" value="SE"/>
    <property type="match status" value="1"/>
</dbReference>
<evidence type="ECO:0000256" key="2">
    <source>
        <dbReference type="ARBA" id="ARBA00023002"/>
    </source>
</evidence>
<dbReference type="PANTHER" id="PTHR42685:SF22">
    <property type="entry name" value="CONDITIONED MEDIUM FACTOR RECEPTOR 1"/>
    <property type="match status" value="1"/>
</dbReference>
<dbReference type="Pfam" id="PF00890">
    <property type="entry name" value="FAD_binding_2"/>
    <property type="match status" value="1"/>
</dbReference>
<sequence length="377" mass="41870">MQLETEILIIGGGLAGLTAALHLQKANLKVILIEKKPYPNHKVCGEYVSNEVLPYLNWLGISFSSLKPTAIANLQLTSVSGGSMTSKLPLGGFGLSRYAMDNFLYEELLKRNVNIIYDTVSDVSFTNDAFSVETTSGKRFRAKQVIGAFGKRSSVDAKLGRGFMQQKSPYLAVKAHYRGNFTSNLVSLHNFSGGYCGVSFVENQDINICYLTDYESFKQHKNLMSFQQDVLYKNKFLKQILENSEMVFEAPLTISQISFEPKEPFSNHILMVGDTAGMIHPLCGNGMAMAIHSAKIASELIVNFLGSKSCSREEMEVQYAKHWNNTFKSRLRTGRILSSVLKNTTIQSAAMNTLTTMPFLLSQIIKMTHGKPITIPS</sequence>
<dbReference type="Proteomes" id="UP000594759">
    <property type="component" value="Chromosome"/>
</dbReference>
<keyword evidence="6" id="KW-1185">Reference proteome</keyword>
<evidence type="ECO:0000313" key="6">
    <source>
        <dbReference type="Proteomes" id="UP000594759"/>
    </source>
</evidence>
<keyword evidence="2" id="KW-0560">Oxidoreductase</keyword>
<organism evidence="5 6">
    <name type="scientific">Pedobacter endophyticus</name>
    <dbReference type="NCBI Taxonomy" id="2789740"/>
    <lineage>
        <taxon>Bacteria</taxon>
        <taxon>Pseudomonadati</taxon>
        <taxon>Bacteroidota</taxon>
        <taxon>Sphingobacteriia</taxon>
        <taxon>Sphingobacteriales</taxon>
        <taxon>Sphingobacteriaceae</taxon>
        <taxon>Pedobacter</taxon>
    </lineage>
</organism>
<evidence type="ECO:0000259" key="4">
    <source>
        <dbReference type="Pfam" id="PF08491"/>
    </source>
</evidence>
<evidence type="ECO:0000256" key="1">
    <source>
        <dbReference type="ARBA" id="ARBA00022630"/>
    </source>
</evidence>
<accession>A0A7S9PYK7</accession>
<dbReference type="GO" id="GO:0004506">
    <property type="term" value="F:squalene monooxygenase activity"/>
    <property type="evidence" value="ECO:0007669"/>
    <property type="project" value="InterPro"/>
</dbReference>
<reference evidence="5 6" key="1">
    <citation type="submission" date="2020-11" db="EMBL/GenBank/DDBJ databases">
        <title>Pedobacter endophytica, an endophytic bacteria isolated form Carex pumila.</title>
        <authorList>
            <person name="Peng Y."/>
            <person name="Jiang L."/>
            <person name="Lee J."/>
        </authorList>
    </citation>
    <scope>NUCLEOTIDE SEQUENCE [LARGE SCALE GENOMIC DNA]</scope>
    <source>
        <strain evidence="5 6">JBR3-12</strain>
    </source>
</reference>
<proteinExistence type="predicted"/>
<dbReference type="PANTHER" id="PTHR42685">
    <property type="entry name" value="GERANYLGERANYL DIPHOSPHATE REDUCTASE"/>
    <property type="match status" value="1"/>
</dbReference>